<reference evidence="8" key="1">
    <citation type="submission" date="2020-10" db="EMBL/GenBank/DDBJ databases">
        <title>An improved Amphimedon queenslandica hologenome assembly reveals how three proteobacterial symbionts can extend the metabolic phenotypic of their marine sponge host.</title>
        <authorList>
            <person name="Degnan B."/>
            <person name="Degnan S."/>
            <person name="Xiang X."/>
        </authorList>
    </citation>
    <scope>NUCLEOTIDE SEQUENCE</scope>
    <source>
        <strain evidence="8">AqS2</strain>
    </source>
</reference>
<dbReference type="InterPro" id="IPR004799">
    <property type="entry name" value="Periplasmic_diS_OxRdtase_DsbE"/>
</dbReference>
<evidence type="ECO:0000256" key="2">
    <source>
        <dbReference type="ARBA" id="ARBA00007758"/>
    </source>
</evidence>
<dbReference type="Gene3D" id="3.40.30.10">
    <property type="entry name" value="Glutaredoxin"/>
    <property type="match status" value="1"/>
</dbReference>
<dbReference type="InterPro" id="IPR013766">
    <property type="entry name" value="Thioredoxin_domain"/>
</dbReference>
<comment type="subcellular location">
    <subcellularLocation>
        <location evidence="1">Cell inner membrane</location>
        <topology evidence="1">Single-pass membrane protein</topology>
        <orientation evidence="1">Periplasmic side</orientation>
    </subcellularLocation>
</comment>
<evidence type="ECO:0000256" key="5">
    <source>
        <dbReference type="ARBA" id="ARBA00023284"/>
    </source>
</evidence>
<feature type="transmembrane region" description="Helical" evidence="6">
    <location>
        <begin position="7"/>
        <end position="30"/>
    </location>
</feature>
<keyword evidence="5" id="KW-0676">Redox-active center</keyword>
<proteinExistence type="inferred from homology"/>
<protein>
    <submittedName>
        <fullName evidence="8">DsbE family thiol:disulfide interchange protein</fullName>
    </submittedName>
</protein>
<dbReference type="NCBIfam" id="TIGR00385">
    <property type="entry name" value="dsbE"/>
    <property type="match status" value="1"/>
</dbReference>
<dbReference type="PANTHER" id="PTHR42852:SF6">
    <property type="entry name" value="THIOL:DISULFIDE INTERCHANGE PROTEIN DSBE"/>
    <property type="match status" value="1"/>
</dbReference>
<dbReference type="GO" id="GO:0005886">
    <property type="term" value="C:plasma membrane"/>
    <property type="evidence" value="ECO:0007669"/>
    <property type="project" value="UniProtKB-SubCell"/>
</dbReference>
<evidence type="ECO:0000256" key="1">
    <source>
        <dbReference type="ARBA" id="ARBA00004383"/>
    </source>
</evidence>
<evidence type="ECO:0000313" key="8">
    <source>
        <dbReference type="EMBL" id="MBF2734883.1"/>
    </source>
</evidence>
<dbReference type="PANTHER" id="PTHR42852">
    <property type="entry name" value="THIOL:DISULFIDE INTERCHANGE PROTEIN DSBE"/>
    <property type="match status" value="1"/>
</dbReference>
<dbReference type="EMBL" id="JADHEI010000028">
    <property type="protein sequence ID" value="MBF2734883.1"/>
    <property type="molecule type" value="Genomic_DNA"/>
</dbReference>
<comment type="caution">
    <text evidence="8">The sequence shown here is derived from an EMBL/GenBank/DDBJ whole genome shotgun (WGS) entry which is preliminary data.</text>
</comment>
<dbReference type="GO" id="GO:0015036">
    <property type="term" value="F:disulfide oxidoreductase activity"/>
    <property type="evidence" value="ECO:0007669"/>
    <property type="project" value="InterPro"/>
</dbReference>
<sequence>MKASTKILNVLLPPALFIAIAYVLLLGIGAERGAVPSAYQDQPLPAFSAPLLERPQDSMDPGAAYAGRWWLLNVWASWCRPCLAELPHLKKLRAGGLPVVGLAYKDERADSLAWLARHGSPFVESLQDAQGTVGIELGVYGVPETFLVDPDGVMVIKHVGPLAAADVEAILARAAGE</sequence>
<keyword evidence="9" id="KW-1185">Reference proteome</keyword>
<evidence type="ECO:0000313" key="9">
    <source>
        <dbReference type="Proteomes" id="UP000604381"/>
    </source>
</evidence>
<evidence type="ECO:0000256" key="6">
    <source>
        <dbReference type="SAM" id="Phobius"/>
    </source>
</evidence>
<dbReference type="AlphaFoldDB" id="A0A930UFT4"/>
<keyword evidence="3" id="KW-0201">Cytochrome c-type biogenesis</keyword>
<dbReference type="GO" id="GO:0017004">
    <property type="term" value="P:cytochrome complex assembly"/>
    <property type="evidence" value="ECO:0007669"/>
    <property type="project" value="UniProtKB-KW"/>
</dbReference>
<evidence type="ECO:0000256" key="3">
    <source>
        <dbReference type="ARBA" id="ARBA00022748"/>
    </source>
</evidence>
<evidence type="ECO:0000256" key="4">
    <source>
        <dbReference type="ARBA" id="ARBA00023157"/>
    </source>
</evidence>
<keyword evidence="6" id="KW-0812">Transmembrane</keyword>
<dbReference type="InterPro" id="IPR050553">
    <property type="entry name" value="Thioredoxin_ResA/DsbE_sf"/>
</dbReference>
<name>A0A930UFT4_9GAMM</name>
<accession>A0A930UFT4</accession>
<comment type="similarity">
    <text evidence="2">Belongs to the thioredoxin family. DsbE subfamily.</text>
</comment>
<dbReference type="Pfam" id="PF08534">
    <property type="entry name" value="Redoxin"/>
    <property type="match status" value="1"/>
</dbReference>
<keyword evidence="4" id="KW-1015">Disulfide bond</keyword>
<organism evidence="8 9">
    <name type="scientific">Candidatus Amphirhobacter heronislandensis</name>
    <dbReference type="NCBI Taxonomy" id="1732024"/>
    <lineage>
        <taxon>Bacteria</taxon>
        <taxon>Pseudomonadati</taxon>
        <taxon>Pseudomonadota</taxon>
        <taxon>Gammaproteobacteria</taxon>
        <taxon>Candidatus Tethybacterales</taxon>
        <taxon>Candidatus Tethybacteraceae</taxon>
        <taxon>Candidatus Amphirhobacter</taxon>
    </lineage>
</organism>
<dbReference type="InterPro" id="IPR036249">
    <property type="entry name" value="Thioredoxin-like_sf"/>
</dbReference>
<dbReference type="PROSITE" id="PS51352">
    <property type="entry name" value="THIOREDOXIN_2"/>
    <property type="match status" value="1"/>
</dbReference>
<dbReference type="SUPFAM" id="SSF52833">
    <property type="entry name" value="Thioredoxin-like"/>
    <property type="match status" value="1"/>
</dbReference>
<evidence type="ECO:0000259" key="7">
    <source>
        <dbReference type="PROSITE" id="PS51352"/>
    </source>
</evidence>
<dbReference type="GO" id="GO:0030288">
    <property type="term" value="C:outer membrane-bounded periplasmic space"/>
    <property type="evidence" value="ECO:0007669"/>
    <property type="project" value="InterPro"/>
</dbReference>
<keyword evidence="6" id="KW-1133">Transmembrane helix</keyword>
<dbReference type="InterPro" id="IPR013740">
    <property type="entry name" value="Redoxin"/>
</dbReference>
<dbReference type="Proteomes" id="UP000604381">
    <property type="component" value="Unassembled WGS sequence"/>
</dbReference>
<feature type="domain" description="Thioredoxin" evidence="7">
    <location>
        <begin position="38"/>
        <end position="176"/>
    </location>
</feature>
<keyword evidence="6" id="KW-0472">Membrane</keyword>
<gene>
    <name evidence="8" type="ORF">ISN26_02165</name>
</gene>